<feature type="region of interest" description="Disordered" evidence="1">
    <location>
        <begin position="356"/>
        <end position="424"/>
    </location>
</feature>
<proteinExistence type="predicted"/>
<dbReference type="Proteomes" id="UP000011682">
    <property type="component" value="Unassembled WGS sequence"/>
</dbReference>
<dbReference type="GO" id="GO:0008757">
    <property type="term" value="F:S-adenosylmethionine-dependent methyltransferase activity"/>
    <property type="evidence" value="ECO:0007669"/>
    <property type="project" value="InterPro"/>
</dbReference>
<keyword evidence="2" id="KW-0489">Methyltransferase</keyword>
<feature type="region of interest" description="Disordered" evidence="1">
    <location>
        <begin position="296"/>
        <end position="319"/>
    </location>
</feature>
<sequence>MAHFERMYADSEDPWEYRRRWYERRKRALTLAMLPHARYARAFEPGCSIGELSAELAARCDALLVSDGSEAAVRVARRRLAPWPHVRVEQRLLPDSWPEGTFELVVLGEFGYYLDARIGGMGAVWRERAGAEGSRRAADGCHEGCAPGRWRRGAAPWGTRRPRGLPRGRQQGRGRLWHRDGSRLNTPRAGVAPALRPAAAGRVGSDRCSRMGRTALGAVRYANTRRLPPHPSQVKTSKANVLRSSFARVHSRHPLLLRLLPDRCLGCHARPLLTCLRDQKWRIGGIEAVLRVRAGAEGPRRAADGGRPSTAPGQCRGRAAPFGYTPAQAALPLGARQWAWACGQLRPGAQHHASCAGPYLPHRGHPRQRGQDDLRGGHALHAHARGGGSEGVCGSHLAGAARQREGAARRGDPGGRHAADAPSW</sequence>
<dbReference type="InterPro" id="IPR008715">
    <property type="entry name" value="SAM-MeTfrase_NodS-like"/>
</dbReference>
<dbReference type="AlphaFoldDB" id="S9QXX7"/>
<reference evidence="2" key="1">
    <citation type="submission" date="2013-05" db="EMBL/GenBank/DDBJ databases">
        <title>Genome assembly of Cystobacter fuscus DSM 2262.</title>
        <authorList>
            <person name="Sharma G."/>
            <person name="Khatri I."/>
            <person name="Kaur C."/>
            <person name="Mayilraj S."/>
            <person name="Subramanian S."/>
        </authorList>
    </citation>
    <scope>NUCLEOTIDE SEQUENCE [LARGE SCALE GENOMIC DNA]</scope>
    <source>
        <strain evidence="2">DSM 2262</strain>
    </source>
</reference>
<evidence type="ECO:0000256" key="1">
    <source>
        <dbReference type="SAM" id="MobiDB-lite"/>
    </source>
</evidence>
<evidence type="ECO:0000313" key="2">
    <source>
        <dbReference type="EMBL" id="EPX61518.1"/>
    </source>
</evidence>
<comment type="caution">
    <text evidence="2">The sequence shown here is derived from an EMBL/GenBank/DDBJ whole genome shotgun (WGS) entry which is preliminary data.</text>
</comment>
<feature type="region of interest" description="Disordered" evidence="1">
    <location>
        <begin position="152"/>
        <end position="189"/>
    </location>
</feature>
<feature type="compositionally biased region" description="Basic and acidic residues" evidence="1">
    <location>
        <begin position="402"/>
        <end position="424"/>
    </location>
</feature>
<dbReference type="InterPro" id="IPR029063">
    <property type="entry name" value="SAM-dependent_MTases_sf"/>
</dbReference>
<dbReference type="GO" id="GO:0032259">
    <property type="term" value="P:methylation"/>
    <property type="evidence" value="ECO:0007669"/>
    <property type="project" value="UniProtKB-KW"/>
</dbReference>
<protein>
    <submittedName>
        <fullName evidence="2">Methyltransferase type 12</fullName>
    </submittedName>
</protein>
<dbReference type="Gene3D" id="3.40.50.150">
    <property type="entry name" value="Vaccinia Virus protein VP39"/>
    <property type="match status" value="1"/>
</dbReference>
<dbReference type="EMBL" id="ANAH02000009">
    <property type="protein sequence ID" value="EPX61518.1"/>
    <property type="molecule type" value="Genomic_DNA"/>
</dbReference>
<accession>S9QXX7</accession>
<keyword evidence="2" id="KW-0808">Transferase</keyword>
<name>S9QXX7_CYSF2</name>
<dbReference type="SUPFAM" id="SSF53335">
    <property type="entry name" value="S-adenosyl-L-methionine-dependent methyltransferases"/>
    <property type="match status" value="1"/>
</dbReference>
<evidence type="ECO:0000313" key="3">
    <source>
        <dbReference type="Proteomes" id="UP000011682"/>
    </source>
</evidence>
<feature type="compositionally biased region" description="Basic residues" evidence="1">
    <location>
        <begin position="160"/>
        <end position="176"/>
    </location>
</feature>
<dbReference type="eggNOG" id="COG2264">
    <property type="taxonomic scope" value="Bacteria"/>
</dbReference>
<dbReference type="GO" id="GO:0009312">
    <property type="term" value="P:oligosaccharide biosynthetic process"/>
    <property type="evidence" value="ECO:0007669"/>
    <property type="project" value="InterPro"/>
</dbReference>
<dbReference type="Pfam" id="PF05401">
    <property type="entry name" value="NodS"/>
    <property type="match status" value="1"/>
</dbReference>
<gene>
    <name evidence="2" type="ORF">D187_010137</name>
</gene>
<keyword evidence="3" id="KW-1185">Reference proteome</keyword>
<organism evidence="2 3">
    <name type="scientific">Cystobacter fuscus (strain ATCC 25194 / DSM 2262 / NBRC 100088 / M29)</name>
    <dbReference type="NCBI Taxonomy" id="1242864"/>
    <lineage>
        <taxon>Bacteria</taxon>
        <taxon>Pseudomonadati</taxon>
        <taxon>Myxococcota</taxon>
        <taxon>Myxococcia</taxon>
        <taxon>Myxococcales</taxon>
        <taxon>Cystobacterineae</taxon>
        <taxon>Archangiaceae</taxon>
        <taxon>Cystobacter</taxon>
    </lineage>
</organism>